<feature type="transmembrane region" description="Helical" evidence="6">
    <location>
        <begin position="205"/>
        <end position="224"/>
    </location>
</feature>
<evidence type="ECO:0000256" key="5">
    <source>
        <dbReference type="ARBA" id="ARBA00023136"/>
    </source>
</evidence>
<organism evidence="8 9">
    <name type="scientific">Haloarchaeobius iranensis</name>
    <dbReference type="NCBI Taxonomy" id="996166"/>
    <lineage>
        <taxon>Archaea</taxon>
        <taxon>Methanobacteriati</taxon>
        <taxon>Methanobacteriota</taxon>
        <taxon>Stenosarchaea group</taxon>
        <taxon>Halobacteria</taxon>
        <taxon>Halobacteriales</taxon>
        <taxon>Halorubellaceae</taxon>
        <taxon>Haloarchaeobius</taxon>
    </lineage>
</organism>
<dbReference type="Gene3D" id="3.30.70.1350">
    <property type="entry name" value="Cation efflux protein, cytoplasmic domain"/>
    <property type="match status" value="1"/>
</dbReference>
<reference evidence="8 9" key="1">
    <citation type="submission" date="2016-10" db="EMBL/GenBank/DDBJ databases">
        <authorList>
            <person name="de Groot N.N."/>
        </authorList>
    </citation>
    <scope>NUCLEOTIDE SEQUENCE [LARGE SCALE GENOMIC DNA]</scope>
    <source>
        <strain evidence="9">EB21,IBRC-M 10013,KCTC 4048</strain>
    </source>
</reference>
<feature type="transmembrane region" description="Helical" evidence="6">
    <location>
        <begin position="114"/>
        <end position="141"/>
    </location>
</feature>
<feature type="transmembrane region" description="Helical" evidence="6">
    <location>
        <begin position="169"/>
        <end position="193"/>
    </location>
</feature>
<evidence type="ECO:0000256" key="4">
    <source>
        <dbReference type="ARBA" id="ARBA00022989"/>
    </source>
</evidence>
<dbReference type="InterPro" id="IPR036837">
    <property type="entry name" value="Cation_efflux_CTD_sf"/>
</dbReference>
<evidence type="ECO:0000313" key="8">
    <source>
        <dbReference type="EMBL" id="SDM72988.1"/>
    </source>
</evidence>
<dbReference type="Gene3D" id="1.20.1510.10">
    <property type="entry name" value="Cation efflux protein transmembrane domain"/>
    <property type="match status" value="1"/>
</dbReference>
<evidence type="ECO:0000313" key="9">
    <source>
        <dbReference type="Proteomes" id="UP000199370"/>
    </source>
</evidence>
<dbReference type="RefSeq" id="WP_089732374.1">
    <property type="nucleotide sequence ID" value="NZ_FNIA01000006.1"/>
</dbReference>
<dbReference type="AlphaFoldDB" id="A0A1G9VL48"/>
<keyword evidence="3 6" id="KW-0812">Transmembrane</keyword>
<accession>A0A1G9VL48</accession>
<dbReference type="Proteomes" id="UP000199370">
    <property type="component" value="Unassembled WGS sequence"/>
</dbReference>
<dbReference type="OrthoDB" id="290964at2157"/>
<gene>
    <name evidence="8" type="ORF">SAMN05192554_106175</name>
</gene>
<dbReference type="Pfam" id="PF01545">
    <property type="entry name" value="Cation_efflux"/>
    <property type="match status" value="1"/>
</dbReference>
<dbReference type="GO" id="GO:0008324">
    <property type="term" value="F:monoatomic cation transmembrane transporter activity"/>
    <property type="evidence" value="ECO:0007669"/>
    <property type="project" value="InterPro"/>
</dbReference>
<keyword evidence="9" id="KW-1185">Reference proteome</keyword>
<dbReference type="GO" id="GO:0006829">
    <property type="term" value="P:zinc ion transport"/>
    <property type="evidence" value="ECO:0007669"/>
    <property type="project" value="InterPro"/>
</dbReference>
<proteinExistence type="predicted"/>
<evidence type="ECO:0000256" key="2">
    <source>
        <dbReference type="ARBA" id="ARBA00022448"/>
    </source>
</evidence>
<dbReference type="EMBL" id="FNIA01000006">
    <property type="protein sequence ID" value="SDM72988.1"/>
    <property type="molecule type" value="Genomic_DNA"/>
</dbReference>
<dbReference type="InterPro" id="IPR027469">
    <property type="entry name" value="Cation_efflux_TMD_sf"/>
</dbReference>
<protein>
    <submittedName>
        <fullName evidence="8">Cation diffusion facilitator family transporter</fullName>
    </submittedName>
</protein>
<feature type="transmembrane region" description="Helical" evidence="6">
    <location>
        <begin position="6"/>
        <end position="28"/>
    </location>
</feature>
<dbReference type="InterPro" id="IPR040177">
    <property type="entry name" value="SLC30A9"/>
</dbReference>
<dbReference type="SUPFAM" id="SSF160240">
    <property type="entry name" value="Cation efflux protein cytoplasmic domain-like"/>
    <property type="match status" value="1"/>
</dbReference>
<dbReference type="PANTHER" id="PTHR13414:SF9">
    <property type="entry name" value="PROTON-COUPLED ZINC ANTIPORTER SLC30A9, MITOCHONDRIAL"/>
    <property type="match status" value="1"/>
</dbReference>
<dbReference type="NCBIfam" id="TIGR01297">
    <property type="entry name" value="CDF"/>
    <property type="match status" value="1"/>
</dbReference>
<name>A0A1G9VL48_9EURY</name>
<keyword evidence="4 6" id="KW-1133">Transmembrane helix</keyword>
<dbReference type="InterPro" id="IPR002524">
    <property type="entry name" value="Cation_efflux"/>
</dbReference>
<feature type="transmembrane region" description="Helical" evidence="6">
    <location>
        <begin position="75"/>
        <end position="94"/>
    </location>
</feature>
<dbReference type="STRING" id="996166.SAMN05192554_106175"/>
<evidence type="ECO:0000256" key="1">
    <source>
        <dbReference type="ARBA" id="ARBA00004141"/>
    </source>
</evidence>
<comment type="subcellular location">
    <subcellularLocation>
        <location evidence="1">Membrane</location>
        <topology evidence="1">Multi-pass membrane protein</topology>
    </subcellularLocation>
</comment>
<sequence length="325" mass="35078">MASSKSVVIAALIANGAIAILKFVGYLLTMSPAMLSETYHSISDTGNQVFLLVGIRYSDKDASRSHPFGYGKAQFFYSFLVSVLLFGIAGWESAKHGYNAIMHPHLPEMQDPTLLGFTFPGVWVNYAVLTGAIVFEAWALWKANKALKLQMEKHGWSSYREAFRKTSDVTTLTAFTEDTIAMGGAGIALFGVYLTRATRNPIYDAVSALLIGLLLMFFAVALAWENKRLLLGESMPADEESELRDAIAAGDGVVSVNDFRTVYFGPGRLVVTADVSFEAGLDTAEIDDAIGAIEAELKGRDSAVKTVYIEPETRLDGGSGTDAAA</sequence>
<dbReference type="InterPro" id="IPR058533">
    <property type="entry name" value="Cation_efflux_TM"/>
</dbReference>
<evidence type="ECO:0000256" key="6">
    <source>
        <dbReference type="SAM" id="Phobius"/>
    </source>
</evidence>
<evidence type="ECO:0000256" key="3">
    <source>
        <dbReference type="ARBA" id="ARBA00022692"/>
    </source>
</evidence>
<dbReference type="SUPFAM" id="SSF161111">
    <property type="entry name" value="Cation efflux protein transmembrane domain-like"/>
    <property type="match status" value="1"/>
</dbReference>
<evidence type="ECO:0000259" key="7">
    <source>
        <dbReference type="Pfam" id="PF01545"/>
    </source>
</evidence>
<dbReference type="PANTHER" id="PTHR13414">
    <property type="entry name" value="HUEL-CATION TRANSPORTER"/>
    <property type="match status" value="1"/>
</dbReference>
<feature type="domain" description="Cation efflux protein transmembrane" evidence="7">
    <location>
        <begin position="8"/>
        <end position="231"/>
    </location>
</feature>
<keyword evidence="5 6" id="KW-0472">Membrane</keyword>
<dbReference type="GO" id="GO:0016020">
    <property type="term" value="C:membrane"/>
    <property type="evidence" value="ECO:0007669"/>
    <property type="project" value="UniProtKB-SubCell"/>
</dbReference>
<keyword evidence="2" id="KW-0813">Transport</keyword>